<keyword evidence="3" id="KW-1185">Reference proteome</keyword>
<dbReference type="KEGG" id="lac:LBA0073"/>
<dbReference type="HOGENOM" id="CLU_119480_0_0_9"/>
<proteinExistence type="predicted"/>
<feature type="signal peptide" evidence="1">
    <location>
        <begin position="1"/>
        <end position="30"/>
    </location>
</feature>
<keyword evidence="1" id="KW-0732">Signal</keyword>
<gene>
    <name evidence="2" type="ordered locus">LBA0073</name>
</gene>
<dbReference type="BioCyc" id="LACI272621:G1G49-73-MONOMER"/>
<evidence type="ECO:0000313" key="2">
    <source>
        <dbReference type="EMBL" id="AAV41976.1"/>
    </source>
</evidence>
<name>Q5FMU8_LACAC</name>
<dbReference type="Proteomes" id="UP000006381">
    <property type="component" value="Chromosome"/>
</dbReference>
<evidence type="ECO:0000313" key="3">
    <source>
        <dbReference type="Proteomes" id="UP000006381"/>
    </source>
</evidence>
<dbReference type="OrthoDB" id="2286163at2"/>
<reference evidence="2 3" key="1">
    <citation type="journal article" date="2005" name="Proc. Natl. Acad. Sci. U.S.A.">
        <title>Complete genome sequence of the probiotic lactic acid bacterium Lactobacillus acidophilus NCFM.</title>
        <authorList>
            <person name="Altermann E."/>
            <person name="Russell W.M."/>
            <person name="Azcarate-Peril M.A."/>
            <person name="Barrangou R."/>
            <person name="Buck B.L."/>
            <person name="McAuliffe O."/>
            <person name="Souther N."/>
            <person name="Dobson A."/>
            <person name="Duong T."/>
            <person name="Callanan M."/>
            <person name="Lick S."/>
            <person name="Hamrick A."/>
            <person name="Cano R."/>
            <person name="Klaenhammer T.R."/>
        </authorList>
    </citation>
    <scope>NUCLEOTIDE SEQUENCE [LARGE SCALE GENOMIC DNA]</scope>
    <source>
        <strain evidence="3">ATCC 700396 / NCK56 / N2 / NCFM</strain>
    </source>
</reference>
<accession>Q5FMU8</accession>
<dbReference type="PATRIC" id="fig|272621.13.peg.72"/>
<protein>
    <recommendedName>
        <fullName evidence="4">Surface layer protein A domain-containing protein</fullName>
    </recommendedName>
</protein>
<evidence type="ECO:0008006" key="4">
    <source>
        <dbReference type="Google" id="ProtNLM"/>
    </source>
</evidence>
<dbReference type="AlphaFoldDB" id="Q5FMU8"/>
<dbReference type="eggNOG" id="ENOG5030BCR">
    <property type="taxonomic scope" value="Bacteria"/>
</dbReference>
<organism evidence="3">
    <name type="scientific">Lactobacillus acidophilus (strain ATCC 700396 / NCK56 / N2 / NCFM)</name>
    <dbReference type="NCBI Taxonomy" id="272621"/>
    <lineage>
        <taxon>Bacteria</taxon>
        <taxon>Bacillati</taxon>
        <taxon>Bacillota</taxon>
        <taxon>Bacilli</taxon>
        <taxon>Lactobacillales</taxon>
        <taxon>Lactobacillaceae</taxon>
        <taxon>Lactobacillus</taxon>
    </lineage>
</organism>
<feature type="chain" id="PRO_5004255788" description="Surface layer protein A domain-containing protein" evidence="1">
    <location>
        <begin position="31"/>
        <end position="154"/>
    </location>
</feature>
<evidence type="ECO:0000256" key="1">
    <source>
        <dbReference type="SAM" id="SignalP"/>
    </source>
</evidence>
<dbReference type="EMBL" id="CP000033">
    <property type="protein sequence ID" value="AAV41976.1"/>
    <property type="molecule type" value="Genomic_DNA"/>
</dbReference>
<sequence length="154" mass="16839">MSMKLSKKLLFSSAVIAGLLLSVAPATVQAAKQLPVHDYNRITSAYITFPKDTDVYNADGTIQDHNGQKISRQKGWLKVDKLVYIWVPSENKAELFYHLVGTSFYASTTPTARKSRIEVGHNAYVKANDVKAIDVGLKLTPSNTAAEAEAAAKK</sequence>